<reference evidence="2" key="2">
    <citation type="submission" date="2020-11" db="EMBL/GenBank/DDBJ databases">
        <authorList>
            <consortium name="DOE Joint Genome Institute"/>
            <person name="Kuo A."/>
            <person name="Miyauchi S."/>
            <person name="Kiss E."/>
            <person name="Drula E."/>
            <person name="Kohler A."/>
            <person name="Sanchez-Garcia M."/>
            <person name="Andreopoulos B."/>
            <person name="Barry K.W."/>
            <person name="Bonito G."/>
            <person name="Buee M."/>
            <person name="Carver A."/>
            <person name="Chen C."/>
            <person name="Cichocki N."/>
            <person name="Clum A."/>
            <person name="Culley D."/>
            <person name="Crous P.W."/>
            <person name="Fauchery L."/>
            <person name="Girlanda M."/>
            <person name="Hayes R."/>
            <person name="Keri Z."/>
            <person name="Labutti K."/>
            <person name="Lipzen A."/>
            <person name="Lombard V."/>
            <person name="Magnuson J."/>
            <person name="Maillard F."/>
            <person name="Morin E."/>
            <person name="Murat C."/>
            <person name="Nolan M."/>
            <person name="Ohm R."/>
            <person name="Pangilinan J."/>
            <person name="Pereira M."/>
            <person name="Perotto S."/>
            <person name="Peter M."/>
            <person name="Riley R."/>
            <person name="Sitrit Y."/>
            <person name="Stielow B."/>
            <person name="Szollosi G."/>
            <person name="Zifcakova L."/>
            <person name="Stursova M."/>
            <person name="Spatafora J.W."/>
            <person name="Tedersoo L."/>
            <person name="Vaario L.-M."/>
            <person name="Yamada A."/>
            <person name="Yan M."/>
            <person name="Wang P."/>
            <person name="Xu J."/>
            <person name="Bruns T."/>
            <person name="Baldrian P."/>
            <person name="Vilgalys R."/>
            <person name="Henrissat B."/>
            <person name="Grigoriev I.V."/>
            <person name="Hibbett D."/>
            <person name="Nagy L.G."/>
            <person name="Martin F.M."/>
        </authorList>
    </citation>
    <scope>NUCLEOTIDE SEQUENCE</scope>
    <source>
        <strain evidence="2">UH-Tt-Lm1</strain>
    </source>
</reference>
<feature type="compositionally biased region" description="Basic and acidic residues" evidence="1">
    <location>
        <begin position="877"/>
        <end position="887"/>
    </location>
</feature>
<feature type="region of interest" description="Disordered" evidence="1">
    <location>
        <begin position="567"/>
        <end position="593"/>
    </location>
</feature>
<feature type="region of interest" description="Disordered" evidence="1">
    <location>
        <begin position="435"/>
        <end position="456"/>
    </location>
</feature>
<evidence type="ECO:0000313" key="3">
    <source>
        <dbReference type="Proteomes" id="UP000736335"/>
    </source>
</evidence>
<organism evidence="2 3">
    <name type="scientific">Thelephora terrestris</name>
    <dbReference type="NCBI Taxonomy" id="56493"/>
    <lineage>
        <taxon>Eukaryota</taxon>
        <taxon>Fungi</taxon>
        <taxon>Dikarya</taxon>
        <taxon>Basidiomycota</taxon>
        <taxon>Agaricomycotina</taxon>
        <taxon>Agaricomycetes</taxon>
        <taxon>Thelephorales</taxon>
        <taxon>Thelephoraceae</taxon>
        <taxon>Thelephora</taxon>
    </lineage>
</organism>
<feature type="compositionally biased region" description="Basic and acidic residues" evidence="1">
    <location>
        <begin position="11"/>
        <end position="23"/>
    </location>
</feature>
<dbReference type="AlphaFoldDB" id="A0A9P6HBA0"/>
<comment type="caution">
    <text evidence="2">The sequence shown here is derived from an EMBL/GenBank/DDBJ whole genome shotgun (WGS) entry which is preliminary data.</text>
</comment>
<feature type="region of interest" description="Disordered" evidence="1">
    <location>
        <begin position="307"/>
        <end position="374"/>
    </location>
</feature>
<feature type="region of interest" description="Disordered" evidence="1">
    <location>
        <begin position="1"/>
        <end position="102"/>
    </location>
</feature>
<reference evidence="2" key="1">
    <citation type="journal article" date="2020" name="Nat. Commun.">
        <title>Large-scale genome sequencing of mycorrhizal fungi provides insights into the early evolution of symbiotic traits.</title>
        <authorList>
            <person name="Miyauchi S."/>
            <person name="Kiss E."/>
            <person name="Kuo A."/>
            <person name="Drula E."/>
            <person name="Kohler A."/>
            <person name="Sanchez-Garcia M."/>
            <person name="Morin E."/>
            <person name="Andreopoulos B."/>
            <person name="Barry K.W."/>
            <person name="Bonito G."/>
            <person name="Buee M."/>
            <person name="Carver A."/>
            <person name="Chen C."/>
            <person name="Cichocki N."/>
            <person name="Clum A."/>
            <person name="Culley D."/>
            <person name="Crous P.W."/>
            <person name="Fauchery L."/>
            <person name="Girlanda M."/>
            <person name="Hayes R.D."/>
            <person name="Keri Z."/>
            <person name="LaButti K."/>
            <person name="Lipzen A."/>
            <person name="Lombard V."/>
            <person name="Magnuson J."/>
            <person name="Maillard F."/>
            <person name="Murat C."/>
            <person name="Nolan M."/>
            <person name="Ohm R.A."/>
            <person name="Pangilinan J."/>
            <person name="Pereira M.F."/>
            <person name="Perotto S."/>
            <person name="Peter M."/>
            <person name="Pfister S."/>
            <person name="Riley R."/>
            <person name="Sitrit Y."/>
            <person name="Stielow J.B."/>
            <person name="Szollosi G."/>
            <person name="Zifcakova L."/>
            <person name="Stursova M."/>
            <person name="Spatafora J.W."/>
            <person name="Tedersoo L."/>
            <person name="Vaario L.M."/>
            <person name="Yamada A."/>
            <person name="Yan M."/>
            <person name="Wang P."/>
            <person name="Xu J."/>
            <person name="Bruns T."/>
            <person name="Baldrian P."/>
            <person name="Vilgalys R."/>
            <person name="Dunand C."/>
            <person name="Henrissat B."/>
            <person name="Grigoriev I.V."/>
            <person name="Hibbett D."/>
            <person name="Nagy L.G."/>
            <person name="Martin F.M."/>
        </authorList>
    </citation>
    <scope>NUCLEOTIDE SEQUENCE</scope>
    <source>
        <strain evidence="2">UH-Tt-Lm1</strain>
    </source>
</reference>
<feature type="compositionally biased region" description="Acidic residues" evidence="1">
    <location>
        <begin position="1"/>
        <end position="10"/>
    </location>
</feature>
<feature type="compositionally biased region" description="Basic and acidic residues" evidence="1">
    <location>
        <begin position="69"/>
        <end position="80"/>
    </location>
</feature>
<evidence type="ECO:0000313" key="2">
    <source>
        <dbReference type="EMBL" id="KAF9781632.1"/>
    </source>
</evidence>
<feature type="compositionally biased region" description="Acidic residues" evidence="1">
    <location>
        <begin position="436"/>
        <end position="446"/>
    </location>
</feature>
<feature type="compositionally biased region" description="Polar residues" evidence="1">
    <location>
        <begin position="32"/>
        <end position="50"/>
    </location>
</feature>
<proteinExistence type="predicted"/>
<feature type="compositionally biased region" description="Basic and acidic residues" evidence="1">
    <location>
        <begin position="569"/>
        <end position="590"/>
    </location>
</feature>
<protein>
    <submittedName>
        <fullName evidence="2">Uncharacterized protein</fullName>
    </submittedName>
</protein>
<feature type="compositionally biased region" description="Polar residues" evidence="1">
    <location>
        <begin position="85"/>
        <end position="102"/>
    </location>
</feature>
<name>A0A9P6HBA0_9AGAM</name>
<keyword evidence="3" id="KW-1185">Reference proteome</keyword>
<feature type="region of interest" description="Disordered" evidence="1">
    <location>
        <begin position="868"/>
        <end position="887"/>
    </location>
</feature>
<feature type="compositionally biased region" description="Acidic residues" evidence="1">
    <location>
        <begin position="308"/>
        <end position="317"/>
    </location>
</feature>
<accession>A0A9P6HBA0</accession>
<feature type="region of interest" description="Disordered" evidence="1">
    <location>
        <begin position="247"/>
        <end position="291"/>
    </location>
</feature>
<feature type="compositionally biased region" description="Polar residues" evidence="1">
    <location>
        <begin position="336"/>
        <end position="354"/>
    </location>
</feature>
<dbReference type="Proteomes" id="UP000736335">
    <property type="component" value="Unassembled WGS sequence"/>
</dbReference>
<gene>
    <name evidence="2" type="ORF">BJ322DRAFT_1023021</name>
</gene>
<dbReference type="EMBL" id="WIUZ02000013">
    <property type="protein sequence ID" value="KAF9781632.1"/>
    <property type="molecule type" value="Genomic_DNA"/>
</dbReference>
<evidence type="ECO:0000256" key="1">
    <source>
        <dbReference type="SAM" id="MobiDB-lite"/>
    </source>
</evidence>
<sequence>MSDESDSGDERDDRYRHQDEKRRGLPKYGRDPQTSAGTTSARAQSWNNFANDKGRSHLIDSKPVGTCEKGSDHPEDEVRKKINHTLKTSPLSNLPPQTSPKRSQLLMCPRLKEGPLQTLLTPPSEPSPPRLGRTIELPVPNNVPTMEEVMDVNVPPLGQRSPGLLAAAHFEKLTDPTLGRAEDSFFAFGAIIVGGGVEQPPYVYQGAAYIHLYGPELDASSNRPTPPPLRRVLDTYEDLFPSRYHLGPDPVPTLDIPRNTPFPDQSVARPSGKVNPPPYGPQKTTVTDGRGRPISMADAIVRLRRIEEEMDSEDSADADTGSMDLEDSDSDDISSKRNISLHEQQKINEYSASDESYGPLLRRPGTPNPWKGRSRSVPKIAVLDDEMTDRVPPIANNQPKSDESPRMGFTHVDTPFDSLDGLHLCPGSPIILNYPDDFEEDDELTDDAPTNSPLAKDKKVLAESDREDVSKREALDRIHQSFARLEPYLDILLEHGDQSDVQDFFAKLGLLQIAYDIGAQRLQGIEPDRDYWVKKITAVLEERSTVDMGEVATDLLQLREAWQRGRSFGQEEEKKRQDEEKKPEVKKEAVDESGATPYKTRDWLSDVKHHFQDHDENMKQDEEFYVPKSPVPGNRPPYLLPMPHDPEEFRELRKRVSDLEEDFGSTLDGLRAKVKRMDDQIMEDGCLLTNLRWKFNETRRCEARERECQEMAYNMDDPRGLRRFHARTVIDERLAGARMDLTRLNGEIKVVERRIEATHIDAESIKARLDKMVTLAPDLEGLAKTVEDNHQAYDRELKSLRDDVDSALLILATRDNDSDIAELKQDMATFKNSTAQRLSSLSKSTDYLYQLVYSAYAAGARQENQACATEASSPPHVDPEAKAVEAL</sequence>